<sequence>MLGKIRCLGSKEEKISNQEKAQIVTELRHKFKIVHLLKIANLSRSSYYHAVNHDYNKDDNDLVNEIREIRKNFKDYGYRRVTLELRNRGFHVNHKKVLRIMNENKILCDAYDKKVRKYNSYKGNCGKKAPNRLNRRFNTDRPFQKIVTDVTELRWGNETTSERAYLTTYMDLFNGEILTWNLSLHPTVEFILEPLRELIKIRPDLPYRMTIHSDQGFQYQNDEFIHLLKENKIFQSMSRKATCLDNACMESFFNQLKVGTTRNNHYQTLNQLQTSTKDYLFYYNNYRIKEKLEGLSPVKYRQQTFQLVA</sequence>
<dbReference type="Gene3D" id="3.30.420.10">
    <property type="entry name" value="Ribonuclease H-like superfamily/Ribonuclease H"/>
    <property type="match status" value="1"/>
</dbReference>
<evidence type="ECO:0000256" key="1">
    <source>
        <dbReference type="ARBA" id="ARBA00002286"/>
    </source>
</evidence>
<dbReference type="InterPro" id="IPR025948">
    <property type="entry name" value="HTH-like_dom"/>
</dbReference>
<accession>A0A5C4TLD7</accession>
<dbReference type="InterPro" id="IPR001584">
    <property type="entry name" value="Integrase_cat-core"/>
</dbReference>
<comment type="function">
    <text evidence="1">Involved in the transposition of the insertion sequence.</text>
</comment>
<reference evidence="3 4" key="1">
    <citation type="submission" date="2018-05" db="EMBL/GenBank/DDBJ databases">
        <title>Lactobacillus sanfranciscensis Ah4 draft denome sequence.</title>
        <authorList>
            <person name="Zhang G."/>
        </authorList>
    </citation>
    <scope>NUCLEOTIDE SEQUENCE [LARGE SCALE GENOMIC DNA]</scope>
    <source>
        <strain evidence="3 4">Ah4</strain>
    </source>
</reference>
<feature type="domain" description="Integrase catalytic" evidence="2">
    <location>
        <begin position="138"/>
        <end position="305"/>
    </location>
</feature>
<dbReference type="NCBIfam" id="NF033516">
    <property type="entry name" value="transpos_IS3"/>
    <property type="match status" value="1"/>
</dbReference>
<dbReference type="PANTHER" id="PTHR46889">
    <property type="entry name" value="TRANSPOSASE INSF FOR INSERTION SEQUENCE IS3B-RELATED"/>
    <property type="match status" value="1"/>
</dbReference>
<dbReference type="InterPro" id="IPR036397">
    <property type="entry name" value="RNaseH_sf"/>
</dbReference>
<dbReference type="PANTHER" id="PTHR46889:SF4">
    <property type="entry name" value="TRANSPOSASE INSO FOR INSERTION SEQUENCE ELEMENT IS911B-RELATED"/>
    <property type="match status" value="1"/>
</dbReference>
<dbReference type="InterPro" id="IPR012337">
    <property type="entry name" value="RNaseH-like_sf"/>
</dbReference>
<dbReference type="Pfam" id="PF13276">
    <property type="entry name" value="HTH_21"/>
    <property type="match status" value="1"/>
</dbReference>
<dbReference type="Proteomes" id="UP000313312">
    <property type="component" value="Unassembled WGS sequence"/>
</dbReference>
<protein>
    <submittedName>
        <fullName evidence="3">IS3 family transposase</fullName>
    </submittedName>
</protein>
<dbReference type="AlphaFoldDB" id="A0A5C4TLD7"/>
<organism evidence="3 4">
    <name type="scientific">Fructilactobacillus sanfranciscensis</name>
    <name type="common">Lactobacillus sanfranciscensis</name>
    <dbReference type="NCBI Taxonomy" id="1625"/>
    <lineage>
        <taxon>Bacteria</taxon>
        <taxon>Bacillati</taxon>
        <taxon>Bacillota</taxon>
        <taxon>Bacilli</taxon>
        <taxon>Lactobacillales</taxon>
        <taxon>Lactobacillaceae</taxon>
        <taxon>Fructilactobacillus</taxon>
    </lineage>
</organism>
<evidence type="ECO:0000313" key="4">
    <source>
        <dbReference type="Proteomes" id="UP000313312"/>
    </source>
</evidence>
<comment type="caution">
    <text evidence="3">The sequence shown here is derived from an EMBL/GenBank/DDBJ whole genome shotgun (WGS) entry which is preliminary data.</text>
</comment>
<gene>
    <name evidence="3" type="ORF">DID87_02595</name>
</gene>
<dbReference type="GO" id="GO:0003676">
    <property type="term" value="F:nucleic acid binding"/>
    <property type="evidence" value="ECO:0007669"/>
    <property type="project" value="InterPro"/>
</dbReference>
<dbReference type="EMBL" id="QFCR01000005">
    <property type="protein sequence ID" value="TNK90697.1"/>
    <property type="molecule type" value="Genomic_DNA"/>
</dbReference>
<dbReference type="SUPFAM" id="SSF53098">
    <property type="entry name" value="Ribonuclease H-like"/>
    <property type="match status" value="1"/>
</dbReference>
<dbReference type="Pfam" id="PF13333">
    <property type="entry name" value="rve_2"/>
    <property type="match status" value="1"/>
</dbReference>
<dbReference type="GO" id="GO:0015074">
    <property type="term" value="P:DNA integration"/>
    <property type="evidence" value="ECO:0007669"/>
    <property type="project" value="InterPro"/>
</dbReference>
<proteinExistence type="predicted"/>
<dbReference type="InterPro" id="IPR050900">
    <property type="entry name" value="Transposase_IS3/IS150/IS904"/>
</dbReference>
<dbReference type="PROSITE" id="PS50994">
    <property type="entry name" value="INTEGRASE"/>
    <property type="match status" value="1"/>
</dbReference>
<name>A0A5C4TLD7_FRUSA</name>
<dbReference type="Pfam" id="PF00665">
    <property type="entry name" value="rve"/>
    <property type="match status" value="1"/>
</dbReference>
<dbReference type="RefSeq" id="WP_139554915.1">
    <property type="nucleotide sequence ID" value="NZ_CP168673.1"/>
</dbReference>
<evidence type="ECO:0000313" key="3">
    <source>
        <dbReference type="EMBL" id="TNK90697.1"/>
    </source>
</evidence>
<dbReference type="InterPro" id="IPR048020">
    <property type="entry name" value="Transpos_IS3"/>
</dbReference>
<evidence type="ECO:0000259" key="2">
    <source>
        <dbReference type="PROSITE" id="PS50994"/>
    </source>
</evidence>